<dbReference type="SUPFAM" id="SSF101498">
    <property type="entry name" value="Anti-sigma factor FlgM"/>
    <property type="match status" value="1"/>
</dbReference>
<evidence type="ECO:0000256" key="3">
    <source>
        <dbReference type="ARBA" id="ARBA00022491"/>
    </source>
</evidence>
<evidence type="ECO:0000256" key="4">
    <source>
        <dbReference type="ARBA" id="ARBA00022795"/>
    </source>
</evidence>
<dbReference type="InterPro" id="IPR031316">
    <property type="entry name" value="FlgM_C"/>
</dbReference>
<evidence type="ECO:0000256" key="6">
    <source>
        <dbReference type="ARBA" id="ARBA00023163"/>
    </source>
</evidence>
<keyword evidence="8" id="KW-0969">Cilium</keyword>
<feature type="domain" description="Anti-sigma-28 factor FlgM C-terminal" evidence="7">
    <location>
        <begin position="32"/>
        <end position="82"/>
    </location>
</feature>
<evidence type="ECO:0000313" key="9">
    <source>
        <dbReference type="Proteomes" id="UP001595772"/>
    </source>
</evidence>
<name>A0ABV8GWA1_9BACI</name>
<protein>
    <recommendedName>
        <fullName evidence="2">Negative regulator of flagellin synthesis</fullName>
    </recommendedName>
</protein>
<dbReference type="Proteomes" id="UP001595772">
    <property type="component" value="Unassembled WGS sequence"/>
</dbReference>
<accession>A0ABV8GWA1</accession>
<keyword evidence="5" id="KW-0805">Transcription regulation</keyword>
<evidence type="ECO:0000259" key="7">
    <source>
        <dbReference type="Pfam" id="PF04316"/>
    </source>
</evidence>
<dbReference type="Gene3D" id="6.10.140.30">
    <property type="entry name" value="Anti-sigma-28 factor FlgM"/>
    <property type="match status" value="1"/>
</dbReference>
<dbReference type="InterPro" id="IPR035890">
    <property type="entry name" value="Anti-sigma-28_factor_FlgM_sf"/>
</dbReference>
<dbReference type="EMBL" id="JBHSAO010000006">
    <property type="protein sequence ID" value="MFC4023858.1"/>
    <property type="molecule type" value="Genomic_DNA"/>
</dbReference>
<comment type="similarity">
    <text evidence="1">Belongs to the FlgM family.</text>
</comment>
<reference evidence="9" key="1">
    <citation type="journal article" date="2019" name="Int. J. Syst. Evol. Microbiol.">
        <title>The Global Catalogue of Microorganisms (GCM) 10K type strain sequencing project: providing services to taxonomists for standard genome sequencing and annotation.</title>
        <authorList>
            <consortium name="The Broad Institute Genomics Platform"/>
            <consortium name="The Broad Institute Genome Sequencing Center for Infectious Disease"/>
            <person name="Wu L."/>
            <person name="Ma J."/>
        </authorList>
    </citation>
    <scope>NUCLEOTIDE SEQUENCE [LARGE SCALE GENOMIC DNA]</scope>
    <source>
        <strain evidence="9">IBRC-M 10703</strain>
    </source>
</reference>
<keyword evidence="8" id="KW-0282">Flagellum</keyword>
<gene>
    <name evidence="8" type="primary">flgM</name>
    <name evidence="8" type="ORF">ACFOUV_08640</name>
</gene>
<evidence type="ECO:0000313" key="8">
    <source>
        <dbReference type="EMBL" id="MFC4023858.1"/>
    </source>
</evidence>
<dbReference type="RefSeq" id="WP_379496356.1">
    <property type="nucleotide sequence ID" value="NZ_JBHSAO010000006.1"/>
</dbReference>
<keyword evidence="9" id="KW-1185">Reference proteome</keyword>
<keyword evidence="3" id="KW-0678">Repressor</keyword>
<evidence type="ECO:0000256" key="2">
    <source>
        <dbReference type="ARBA" id="ARBA00017823"/>
    </source>
</evidence>
<keyword evidence="4" id="KW-1005">Bacterial flagellum biogenesis</keyword>
<proteinExistence type="inferred from homology"/>
<dbReference type="Pfam" id="PF04316">
    <property type="entry name" value="FlgM"/>
    <property type="match status" value="1"/>
</dbReference>
<sequence>MKINGPNHTNFNPYKQQIQKQTEVKKAIETKDQIEISSQAKQLQEKDKTSEKRAAYVQEIQQAVDSGEYKVNPEKAAQKMLEFWSK</sequence>
<comment type="caution">
    <text evidence="8">The sequence shown here is derived from an EMBL/GenBank/DDBJ whole genome shotgun (WGS) entry which is preliminary data.</text>
</comment>
<evidence type="ECO:0000256" key="1">
    <source>
        <dbReference type="ARBA" id="ARBA00005322"/>
    </source>
</evidence>
<keyword evidence="6" id="KW-0804">Transcription</keyword>
<dbReference type="InterPro" id="IPR007412">
    <property type="entry name" value="FlgM"/>
</dbReference>
<organism evidence="8 9">
    <name type="scientific">Oceanobacillus longus</name>
    <dbReference type="NCBI Taxonomy" id="930120"/>
    <lineage>
        <taxon>Bacteria</taxon>
        <taxon>Bacillati</taxon>
        <taxon>Bacillota</taxon>
        <taxon>Bacilli</taxon>
        <taxon>Bacillales</taxon>
        <taxon>Bacillaceae</taxon>
        <taxon>Oceanobacillus</taxon>
    </lineage>
</organism>
<evidence type="ECO:0000256" key="5">
    <source>
        <dbReference type="ARBA" id="ARBA00023015"/>
    </source>
</evidence>
<dbReference type="NCBIfam" id="TIGR03824">
    <property type="entry name" value="FlgM_jcvi"/>
    <property type="match status" value="1"/>
</dbReference>
<keyword evidence="8" id="KW-0966">Cell projection</keyword>